<gene>
    <name evidence="11" type="ORF">COB21_03720</name>
</gene>
<evidence type="ECO:0000256" key="8">
    <source>
        <dbReference type="ARBA" id="ARBA00048988"/>
    </source>
</evidence>
<dbReference type="InterPro" id="IPR000212">
    <property type="entry name" value="DNA_helicase_UvrD/REP"/>
</dbReference>
<protein>
    <recommendedName>
        <fullName evidence="7">DNA 3'-5' helicase</fullName>
        <ecNumber evidence="7">5.6.2.4</ecNumber>
    </recommendedName>
</protein>
<reference evidence="12" key="1">
    <citation type="submission" date="2017-08" db="EMBL/GenBank/DDBJ databases">
        <title>A dynamic microbial community with high functional redundancy inhabits the cold, oxic subseafloor aquifer.</title>
        <authorList>
            <person name="Tully B.J."/>
            <person name="Wheat C.G."/>
            <person name="Glazer B.T."/>
            <person name="Huber J.A."/>
        </authorList>
    </citation>
    <scope>NUCLEOTIDE SEQUENCE [LARGE SCALE GENOMIC DNA]</scope>
</reference>
<name>A0A2A4X4J4_UNCAE</name>
<dbReference type="Gene3D" id="3.40.50.300">
    <property type="entry name" value="P-loop containing nucleotide triphosphate hydrolases"/>
    <property type="match status" value="2"/>
</dbReference>
<dbReference type="PANTHER" id="PTHR11070:SF23">
    <property type="entry name" value="RECBCD ENZYME SUBUNIT RECB"/>
    <property type="match status" value="1"/>
</dbReference>
<evidence type="ECO:0000256" key="3">
    <source>
        <dbReference type="ARBA" id="ARBA00022806"/>
    </source>
</evidence>
<dbReference type="PANTHER" id="PTHR11070">
    <property type="entry name" value="UVRD / RECB / PCRA DNA HELICASE FAMILY MEMBER"/>
    <property type="match status" value="1"/>
</dbReference>
<evidence type="ECO:0000256" key="1">
    <source>
        <dbReference type="ARBA" id="ARBA00022741"/>
    </source>
</evidence>
<evidence type="ECO:0000256" key="4">
    <source>
        <dbReference type="ARBA" id="ARBA00022840"/>
    </source>
</evidence>
<keyword evidence="2 9" id="KW-0378">Hydrolase</keyword>
<dbReference type="EC" id="5.6.2.4" evidence="7"/>
<evidence type="ECO:0000259" key="10">
    <source>
        <dbReference type="PROSITE" id="PS51198"/>
    </source>
</evidence>
<dbReference type="GO" id="GO:0005524">
    <property type="term" value="F:ATP binding"/>
    <property type="evidence" value="ECO:0007669"/>
    <property type="project" value="UniProtKB-UniRule"/>
</dbReference>
<dbReference type="InterPro" id="IPR014017">
    <property type="entry name" value="DNA_helicase_UvrD-like_C"/>
</dbReference>
<organism evidence="11 12">
    <name type="scientific">Aerophobetes bacterium</name>
    <dbReference type="NCBI Taxonomy" id="2030807"/>
    <lineage>
        <taxon>Bacteria</taxon>
        <taxon>Candidatus Aerophobota</taxon>
    </lineage>
</organism>
<keyword evidence="4 9" id="KW-0067">ATP-binding</keyword>
<proteinExistence type="predicted"/>
<dbReference type="InterPro" id="IPR014016">
    <property type="entry name" value="UvrD-like_ATP-bd"/>
</dbReference>
<evidence type="ECO:0000313" key="12">
    <source>
        <dbReference type="Proteomes" id="UP000218775"/>
    </source>
</evidence>
<evidence type="ECO:0000256" key="9">
    <source>
        <dbReference type="PROSITE-ProRule" id="PRU00560"/>
    </source>
</evidence>
<dbReference type="Gene3D" id="1.10.3170.10">
    <property type="entry name" value="Recbcd, chain B, domain 2"/>
    <property type="match status" value="1"/>
</dbReference>
<dbReference type="Pfam" id="PF13361">
    <property type="entry name" value="UvrD_C"/>
    <property type="match status" value="1"/>
</dbReference>
<dbReference type="GO" id="GO:0009338">
    <property type="term" value="C:exodeoxyribonuclease V complex"/>
    <property type="evidence" value="ECO:0007669"/>
    <property type="project" value="TreeGrafter"/>
</dbReference>
<dbReference type="SUPFAM" id="SSF52540">
    <property type="entry name" value="P-loop containing nucleoside triphosphate hydrolases"/>
    <property type="match status" value="1"/>
</dbReference>
<feature type="binding site" evidence="9">
    <location>
        <begin position="21"/>
        <end position="28"/>
    </location>
    <ligand>
        <name>ATP</name>
        <dbReference type="ChEBI" id="CHEBI:30616"/>
    </ligand>
</feature>
<feature type="domain" description="UvrD-like helicase ATP-binding" evidence="10">
    <location>
        <begin position="1"/>
        <end position="439"/>
    </location>
</feature>
<dbReference type="PROSITE" id="PS51198">
    <property type="entry name" value="UVRD_HELICASE_ATP_BIND"/>
    <property type="match status" value="1"/>
</dbReference>
<evidence type="ECO:0000256" key="5">
    <source>
        <dbReference type="ARBA" id="ARBA00023235"/>
    </source>
</evidence>
<dbReference type="InterPro" id="IPR027417">
    <property type="entry name" value="P-loop_NTPase"/>
</dbReference>
<comment type="caution">
    <text evidence="11">The sequence shown here is derived from an EMBL/GenBank/DDBJ whole genome shotgun (WGS) entry which is preliminary data.</text>
</comment>
<dbReference type="GO" id="GO:0043138">
    <property type="term" value="F:3'-5' DNA helicase activity"/>
    <property type="evidence" value="ECO:0007669"/>
    <property type="project" value="UniProtKB-EC"/>
</dbReference>
<dbReference type="AlphaFoldDB" id="A0A2A4X4J4"/>
<keyword evidence="1 9" id="KW-0547">Nucleotide-binding</keyword>
<dbReference type="GO" id="GO:0000725">
    <property type="term" value="P:recombinational repair"/>
    <property type="evidence" value="ECO:0007669"/>
    <property type="project" value="TreeGrafter"/>
</dbReference>
<evidence type="ECO:0000256" key="7">
    <source>
        <dbReference type="ARBA" id="ARBA00034808"/>
    </source>
</evidence>
<accession>A0A2A4X4J4</accession>
<evidence type="ECO:0000256" key="2">
    <source>
        <dbReference type="ARBA" id="ARBA00022801"/>
    </source>
</evidence>
<evidence type="ECO:0000313" key="11">
    <source>
        <dbReference type="EMBL" id="PCI76947.1"/>
    </source>
</evidence>
<evidence type="ECO:0000256" key="6">
    <source>
        <dbReference type="ARBA" id="ARBA00034617"/>
    </source>
</evidence>
<dbReference type="Pfam" id="PF00580">
    <property type="entry name" value="UvrD-helicase"/>
    <property type="match status" value="1"/>
</dbReference>
<dbReference type="Proteomes" id="UP000218775">
    <property type="component" value="Unassembled WGS sequence"/>
</dbReference>
<comment type="catalytic activity">
    <reaction evidence="6">
        <text>Couples ATP hydrolysis with the unwinding of duplex DNA by translocating in the 3'-5' direction.</text>
        <dbReference type="EC" id="5.6.2.4"/>
    </reaction>
</comment>
<dbReference type="GO" id="GO:0005829">
    <property type="term" value="C:cytosol"/>
    <property type="evidence" value="ECO:0007669"/>
    <property type="project" value="TreeGrafter"/>
</dbReference>
<keyword evidence="3 9" id="KW-0347">Helicase</keyword>
<keyword evidence="5" id="KW-0413">Isomerase</keyword>
<dbReference type="GO" id="GO:0003677">
    <property type="term" value="F:DNA binding"/>
    <property type="evidence" value="ECO:0007669"/>
    <property type="project" value="InterPro"/>
</dbReference>
<sequence>MDSFNCLDPATDLYSHTLVEASAGTGKTFAIEHMVTRFVLDGVSIESILVVTFTIAATKELKQRIHQCLIHSMHAIEENKPGSLAYLEFVCKKSDQEQFKACLLLEKAVLDIERANICTIHSFCFKSLDKQGLVPMQEEGKENFDYKAFYLQKIKQTLNKVPPKNALLTSSLSRLVRGYQFSFDKLYNALIEHLSSGSFPRDTPSICKEKVHIEQHIKKIKQLISPSIENKLALFKGFFSTSKVLKQTFVKQLQVLSAPFTEETLQTLIREKVSLFTLLDLENIKKTKTGSVDALVKEMVEIAGQIRPALDKLRDTRHTFLHLASWCKQAIENDPHSYKHYSPDQLVFSMVRAIDDPVFVESVASGFNVAIIDEFQDTDASQWKIFSTLFSKRRAKAFFLVGDPKQSIYSFRKADLSIFYAAKKQMDRVACLDTNYRSSAPLQTNLNALFSTRPSWLDTPTLALPYHRVKIAPDADQKGVGDGKQAIHFALFNASSATKKTWPTLPFETEVLFPFIAKEILEMSQNFGIELSKIAVLVKDRFSRQRLASYLAQCSIPYRMQRGSSLFDGPAFDFFSHLVLAIIEKGEKGSIEAITTHPFMCEQGARDKKFNFTYLEWKTHLVQAYHWWKTKNFSRAIAWLMSENINSYHSLTTLFKDRGWEHYHTQLLNIIDQFYLAFREKTYCMTSMKKFIISESFHFLTLQQVEKVRASGQGVELMTTFMSKGLEFDVVLPLALLYRHGAKSNFVRIKGETVPFDKESIEHQNVLSSQRAERLRQLYVAMTRAKKRLYIPYIVDEHLDKVPL</sequence>
<dbReference type="GO" id="GO:0016787">
    <property type="term" value="F:hydrolase activity"/>
    <property type="evidence" value="ECO:0007669"/>
    <property type="project" value="UniProtKB-UniRule"/>
</dbReference>
<feature type="non-terminal residue" evidence="11">
    <location>
        <position position="804"/>
    </location>
</feature>
<dbReference type="Gene3D" id="1.10.486.10">
    <property type="entry name" value="PCRA, domain 4"/>
    <property type="match status" value="1"/>
</dbReference>
<comment type="catalytic activity">
    <reaction evidence="8">
        <text>ATP + H2O = ADP + phosphate + H(+)</text>
        <dbReference type="Rhea" id="RHEA:13065"/>
        <dbReference type="ChEBI" id="CHEBI:15377"/>
        <dbReference type="ChEBI" id="CHEBI:15378"/>
        <dbReference type="ChEBI" id="CHEBI:30616"/>
        <dbReference type="ChEBI" id="CHEBI:43474"/>
        <dbReference type="ChEBI" id="CHEBI:456216"/>
        <dbReference type="EC" id="5.6.2.4"/>
    </reaction>
</comment>
<dbReference type="EMBL" id="NVUK01000022">
    <property type="protein sequence ID" value="PCI76947.1"/>
    <property type="molecule type" value="Genomic_DNA"/>
</dbReference>